<proteinExistence type="predicted"/>
<gene>
    <name evidence="2" type="ORF">J421_4167</name>
</gene>
<dbReference type="PROSITE" id="PS51257">
    <property type="entry name" value="PROKAR_LIPOPROTEIN"/>
    <property type="match status" value="1"/>
</dbReference>
<accession>W0RKX0</accession>
<feature type="chain" id="PRO_5004794532" description="Lipoprotein" evidence="1">
    <location>
        <begin position="22"/>
        <end position="136"/>
    </location>
</feature>
<dbReference type="HOGENOM" id="CLU_1872456_0_0_0"/>
<evidence type="ECO:0000256" key="1">
    <source>
        <dbReference type="SAM" id="SignalP"/>
    </source>
</evidence>
<dbReference type="STRING" id="861299.J421_4167"/>
<evidence type="ECO:0000313" key="3">
    <source>
        <dbReference type="Proteomes" id="UP000019151"/>
    </source>
</evidence>
<sequence length="136" mass="14478">MRFLPLGLTVLLAACASGGAAKDPVKAPVTRLADRDRPALAIRGDTARCVGTGVVQYVDVKNPTPREVTVAVHTPDGLARLSADNLLRPFEKKRYRFPATLHLTGISAWTIDPGMGIGRNATQMIDVDPKRSCGSG</sequence>
<dbReference type="AlphaFoldDB" id="W0RKX0"/>
<dbReference type="RefSeq" id="WP_025413147.1">
    <property type="nucleotide sequence ID" value="NZ_CP007128.1"/>
</dbReference>
<reference evidence="2 3" key="1">
    <citation type="journal article" date="2014" name="Genome Announc.">
        <title>Genome Sequence and Methylome of Soil Bacterium Gemmatirosa kalamazoonensis KBS708T, a Member of the Rarely Cultivated Gemmatimonadetes Phylum.</title>
        <authorList>
            <person name="Debruyn J.M."/>
            <person name="Radosevich M."/>
            <person name="Wommack K.E."/>
            <person name="Polson S.W."/>
            <person name="Hauser L.J."/>
            <person name="Fawaz M.N."/>
            <person name="Korlach J."/>
            <person name="Tsai Y.C."/>
        </authorList>
    </citation>
    <scope>NUCLEOTIDE SEQUENCE [LARGE SCALE GENOMIC DNA]</scope>
    <source>
        <strain evidence="2 3">KBS708</strain>
    </source>
</reference>
<feature type="signal peptide" evidence="1">
    <location>
        <begin position="1"/>
        <end position="21"/>
    </location>
</feature>
<organism evidence="2 3">
    <name type="scientific">Gemmatirosa kalamazoonensis</name>
    <dbReference type="NCBI Taxonomy" id="861299"/>
    <lineage>
        <taxon>Bacteria</taxon>
        <taxon>Pseudomonadati</taxon>
        <taxon>Gemmatimonadota</taxon>
        <taxon>Gemmatimonadia</taxon>
        <taxon>Gemmatimonadales</taxon>
        <taxon>Gemmatimonadaceae</taxon>
        <taxon>Gemmatirosa</taxon>
    </lineage>
</organism>
<evidence type="ECO:0008006" key="4">
    <source>
        <dbReference type="Google" id="ProtNLM"/>
    </source>
</evidence>
<protein>
    <recommendedName>
        <fullName evidence="4">Lipoprotein</fullName>
    </recommendedName>
</protein>
<evidence type="ECO:0000313" key="2">
    <source>
        <dbReference type="EMBL" id="AHG91704.1"/>
    </source>
</evidence>
<keyword evidence="1" id="KW-0732">Signal</keyword>
<dbReference type="KEGG" id="gba:J421_4167"/>
<dbReference type="EMBL" id="CP007128">
    <property type="protein sequence ID" value="AHG91704.1"/>
    <property type="molecule type" value="Genomic_DNA"/>
</dbReference>
<keyword evidence="3" id="KW-1185">Reference proteome</keyword>
<dbReference type="Proteomes" id="UP000019151">
    <property type="component" value="Chromosome"/>
</dbReference>
<dbReference type="InParanoid" id="W0RKX0"/>
<name>W0RKX0_9BACT</name>